<dbReference type="PANTHER" id="PTHR31692">
    <property type="entry name" value="EXPANSIN-B3"/>
    <property type="match status" value="1"/>
</dbReference>
<dbReference type="GO" id="GO:0009653">
    <property type="term" value="P:anatomical structure morphogenesis"/>
    <property type="evidence" value="ECO:0007669"/>
    <property type="project" value="UniProtKB-ARBA"/>
</dbReference>
<keyword evidence="2" id="KW-0964">Secreted</keyword>
<feature type="domain" description="Expansin-like CBD" evidence="6">
    <location>
        <begin position="165"/>
        <end position="247"/>
    </location>
</feature>
<dbReference type="SUPFAM" id="SSF49590">
    <property type="entry name" value="PHL pollen allergen"/>
    <property type="match status" value="1"/>
</dbReference>
<evidence type="ECO:0000313" key="7">
    <source>
        <dbReference type="EMBL" id="KAK4546010.1"/>
    </source>
</evidence>
<keyword evidence="4" id="KW-0732">Signal</keyword>
<organism evidence="7 8">
    <name type="scientific">Quercus rubra</name>
    <name type="common">Northern red oak</name>
    <name type="synonym">Quercus borealis</name>
    <dbReference type="NCBI Taxonomy" id="3512"/>
    <lineage>
        <taxon>Eukaryota</taxon>
        <taxon>Viridiplantae</taxon>
        <taxon>Streptophyta</taxon>
        <taxon>Embryophyta</taxon>
        <taxon>Tracheophyta</taxon>
        <taxon>Spermatophyta</taxon>
        <taxon>Magnoliopsida</taxon>
        <taxon>eudicotyledons</taxon>
        <taxon>Gunneridae</taxon>
        <taxon>Pentapetalae</taxon>
        <taxon>rosids</taxon>
        <taxon>fabids</taxon>
        <taxon>Fagales</taxon>
        <taxon>Fagaceae</taxon>
        <taxon>Quercus</taxon>
    </lineage>
</organism>
<comment type="subcellular location">
    <subcellularLocation>
        <location evidence="1">Secreted</location>
    </subcellularLocation>
</comment>
<dbReference type="PANTHER" id="PTHR31692:SF2">
    <property type="entry name" value="EXPANSIN-LIKE B1"/>
    <property type="match status" value="1"/>
</dbReference>
<comment type="caution">
    <text evidence="7">The sequence shown here is derived from an EMBL/GenBank/DDBJ whole genome shotgun (WGS) entry which is preliminary data.</text>
</comment>
<dbReference type="Pfam" id="PF01357">
    <property type="entry name" value="Expansin_C"/>
    <property type="match status" value="1"/>
</dbReference>
<dbReference type="PROSITE" id="PS50842">
    <property type="entry name" value="EXPANSIN_EG45"/>
    <property type="match status" value="1"/>
</dbReference>
<dbReference type="InterPro" id="IPR036749">
    <property type="entry name" value="Expansin_CBD_sf"/>
</dbReference>
<name>A0AAN7DUD9_QUERU</name>
<evidence type="ECO:0000313" key="8">
    <source>
        <dbReference type="Proteomes" id="UP001324115"/>
    </source>
</evidence>
<evidence type="ECO:0000256" key="4">
    <source>
        <dbReference type="SAM" id="SignalP"/>
    </source>
</evidence>
<feature type="domain" description="Expansin-like EG45" evidence="5">
    <location>
        <begin position="38"/>
        <end position="152"/>
    </location>
</feature>
<feature type="chain" id="PRO_5042999107" description="Expansin-like B1" evidence="4">
    <location>
        <begin position="26"/>
        <end position="252"/>
    </location>
</feature>
<dbReference type="PROSITE" id="PS50843">
    <property type="entry name" value="EXPANSIN_CBD"/>
    <property type="match status" value="1"/>
</dbReference>
<dbReference type="EMBL" id="JAXUIC010000262">
    <property type="protein sequence ID" value="KAK4546010.1"/>
    <property type="molecule type" value="Genomic_DNA"/>
</dbReference>
<reference evidence="7 8" key="1">
    <citation type="journal article" date="2023" name="G3 (Bethesda)">
        <title>A haplotype-resolved chromosome-scale genome for Quercus rubra L. provides insights into the genetics of adaptive traits for red oak species.</title>
        <authorList>
            <person name="Kapoor B."/>
            <person name="Jenkins J."/>
            <person name="Schmutz J."/>
            <person name="Zhebentyayeva T."/>
            <person name="Kuelheim C."/>
            <person name="Coggeshall M."/>
            <person name="Heim C."/>
            <person name="Lasky J.R."/>
            <person name="Leites L."/>
            <person name="Islam-Faridi N."/>
            <person name="Romero-Severson J."/>
            <person name="DeLeo V.L."/>
            <person name="Lucas S.M."/>
            <person name="Lazic D."/>
            <person name="Gailing O."/>
            <person name="Carlson J."/>
            <person name="Staton M."/>
        </authorList>
    </citation>
    <scope>NUCLEOTIDE SEQUENCE [LARGE SCALE GENOMIC DNA]</scope>
    <source>
        <strain evidence="7">Pseudo-F2</strain>
    </source>
</reference>
<evidence type="ECO:0000256" key="1">
    <source>
        <dbReference type="ARBA" id="ARBA00004613"/>
    </source>
</evidence>
<dbReference type="Gene3D" id="2.40.40.10">
    <property type="entry name" value="RlpA-like domain"/>
    <property type="match status" value="1"/>
</dbReference>
<evidence type="ECO:0000259" key="5">
    <source>
        <dbReference type="PROSITE" id="PS50842"/>
    </source>
</evidence>
<dbReference type="GO" id="GO:0005576">
    <property type="term" value="C:extracellular region"/>
    <property type="evidence" value="ECO:0007669"/>
    <property type="project" value="UniProtKB-SubCell"/>
</dbReference>
<accession>A0AAN7DUD9</accession>
<dbReference type="InterPro" id="IPR007112">
    <property type="entry name" value="Expansin/allergen_DPBB_dom"/>
</dbReference>
<dbReference type="InterPro" id="IPR007117">
    <property type="entry name" value="Expansin_CBD"/>
</dbReference>
<dbReference type="Pfam" id="PF03330">
    <property type="entry name" value="DPBB_1"/>
    <property type="match status" value="1"/>
</dbReference>
<evidence type="ECO:0000259" key="6">
    <source>
        <dbReference type="PROSITE" id="PS50843"/>
    </source>
</evidence>
<dbReference type="PRINTS" id="PR00829">
    <property type="entry name" value="LOLP1ALLERGN"/>
</dbReference>
<evidence type="ECO:0008006" key="9">
    <source>
        <dbReference type="Google" id="ProtNLM"/>
    </source>
</evidence>
<sequence length="252" mass="28496">MGFALKNQVFLLCVMVLLLAVRCYSEDTFTRSRATYYGSPDCYGTPKSKKLTIANQTVRRILANHVIIELIIYMNGTGCGACYQLRCTTPQYCADEGVNIVVTDYGEGDKTDFILSSRAYAKLARPNVVLQLFSYGVVDIEYRRISCKYSGYNLMFKVHESNYPRYLAIVLLYVAGQNDITAVEFWQEDCQQWRAMRRAYGAVWDLASPPSGPIKLRFQVSGSSGIKWFESKNALPSDWKAGAAYDSYIQLT</sequence>
<comment type="similarity">
    <text evidence="3">Belongs to the expansin family.</text>
</comment>
<dbReference type="InterPro" id="IPR009009">
    <property type="entry name" value="RlpA-like_DPBB"/>
</dbReference>
<protein>
    <recommendedName>
        <fullName evidence="9">Expansin-like B1</fullName>
    </recommendedName>
</protein>
<dbReference type="AlphaFoldDB" id="A0AAN7DUD9"/>
<feature type="signal peptide" evidence="4">
    <location>
        <begin position="1"/>
        <end position="25"/>
    </location>
</feature>
<evidence type="ECO:0000256" key="3">
    <source>
        <dbReference type="RuleBase" id="RU003460"/>
    </source>
</evidence>
<gene>
    <name evidence="7" type="ORF">RGQ29_032897</name>
</gene>
<dbReference type="InterPro" id="IPR036908">
    <property type="entry name" value="RlpA-like_sf"/>
</dbReference>
<dbReference type="InterPro" id="IPR005795">
    <property type="entry name" value="LolPI"/>
</dbReference>
<keyword evidence="8" id="KW-1185">Reference proteome</keyword>
<proteinExistence type="inferred from homology"/>
<evidence type="ECO:0000256" key="2">
    <source>
        <dbReference type="ARBA" id="ARBA00022525"/>
    </source>
</evidence>
<dbReference type="InterPro" id="IPR007118">
    <property type="entry name" value="Expan_Lol_pI"/>
</dbReference>
<dbReference type="SUPFAM" id="SSF50685">
    <property type="entry name" value="Barwin-like endoglucanases"/>
    <property type="match status" value="1"/>
</dbReference>
<dbReference type="PRINTS" id="PR01225">
    <property type="entry name" value="EXPANSNFAMLY"/>
</dbReference>
<dbReference type="Gene3D" id="2.60.40.760">
    <property type="entry name" value="Expansin, cellulose-binding-like domain"/>
    <property type="match status" value="1"/>
</dbReference>
<dbReference type="Proteomes" id="UP001324115">
    <property type="component" value="Unassembled WGS sequence"/>
</dbReference>